<evidence type="ECO:0000313" key="5">
    <source>
        <dbReference type="Proteomes" id="UP000033423"/>
    </source>
</evidence>
<dbReference type="AlphaFoldDB" id="A0A0F3GIG3"/>
<keyword evidence="1" id="KW-0175">Coiled coil</keyword>
<comment type="caution">
    <text evidence="4">The sequence shown here is derived from an EMBL/GenBank/DDBJ whole genome shotgun (WGS) entry which is preliminary data.</text>
</comment>
<protein>
    <submittedName>
        <fullName evidence="4">Chromate resistance exported protein</fullName>
    </submittedName>
</protein>
<keyword evidence="5" id="KW-1185">Reference proteome</keyword>
<organism evidence="4 5">
    <name type="scientific">Candidatus Magnetobacterium bavaricum</name>
    <dbReference type="NCBI Taxonomy" id="29290"/>
    <lineage>
        <taxon>Bacteria</taxon>
        <taxon>Pseudomonadati</taxon>
        <taxon>Nitrospirota</taxon>
        <taxon>Thermodesulfovibrionia</taxon>
        <taxon>Thermodesulfovibrionales</taxon>
        <taxon>Candidatus Magnetobacteriaceae</taxon>
        <taxon>Candidatus Magnetobacterium</taxon>
    </lineage>
</organism>
<feature type="domain" description="ChrB N-terminal" evidence="3">
    <location>
        <begin position="6"/>
        <end position="150"/>
    </location>
</feature>
<dbReference type="Pfam" id="PF20229">
    <property type="entry name" value="ChrB_N"/>
    <property type="match status" value="1"/>
</dbReference>
<name>A0A0F3GIG3_9BACT</name>
<accession>A0A0F3GIG3</accession>
<reference evidence="4 5" key="1">
    <citation type="submission" date="2015-02" db="EMBL/GenBank/DDBJ databases">
        <title>Single-cell genomics of uncultivated deep-branching MTB reveals a conserved set of magnetosome genes.</title>
        <authorList>
            <person name="Kolinko S."/>
            <person name="Richter M."/>
            <person name="Glockner F.O."/>
            <person name="Brachmann A."/>
            <person name="Schuler D."/>
        </authorList>
    </citation>
    <scope>NUCLEOTIDE SEQUENCE [LARGE SCALE GENOMIC DNA]</scope>
    <source>
        <strain evidence="4">TM-1</strain>
    </source>
</reference>
<dbReference type="EMBL" id="LACI01002583">
    <property type="protein sequence ID" value="KJU81730.1"/>
    <property type="molecule type" value="Genomic_DNA"/>
</dbReference>
<evidence type="ECO:0000313" key="4">
    <source>
        <dbReference type="EMBL" id="KJU81730.1"/>
    </source>
</evidence>
<dbReference type="InterPro" id="IPR046858">
    <property type="entry name" value="ChrB_N"/>
</dbReference>
<proteinExistence type="predicted"/>
<feature type="domain" description="ChrB C-terminal" evidence="2">
    <location>
        <begin position="180"/>
        <end position="308"/>
    </location>
</feature>
<dbReference type="Proteomes" id="UP000033423">
    <property type="component" value="Unassembled WGS sequence"/>
</dbReference>
<dbReference type="InterPro" id="IPR018634">
    <property type="entry name" value="ChrB_C"/>
</dbReference>
<feature type="coiled-coil region" evidence="1">
    <location>
        <begin position="102"/>
        <end position="129"/>
    </location>
</feature>
<sequence length="313" mass="36244">MPVNNRVKIWRRLTRSGALQIKNSVYVLPYSDAHYEFLQWLLCEVTAVNGDGEFARVQRFETLKDSDLIDMFNRQRDKDYEAIATKLEAIERALNAARMLSQEKTKKKLRRLLEQTNKLLDEYEETRKIDFFSSDGSVNLKERISAVKAKVTSDIGGDTQPQSLHPLLPRRREDYQSRVWLTRAKPFVDRLACAWLIKRFIDPLAVFRFVDNEEIDAIDKDAVTFDIRGGNFAHIGQLCTFEVLIKTFDLKDAALSKIAEIVHDIDINENRYNETKVIEALLIGLSRTARDDMEALQMATVLFEMLYASEKRT</sequence>
<evidence type="ECO:0000256" key="1">
    <source>
        <dbReference type="SAM" id="Coils"/>
    </source>
</evidence>
<evidence type="ECO:0000259" key="2">
    <source>
        <dbReference type="Pfam" id="PF09828"/>
    </source>
</evidence>
<gene>
    <name evidence="4" type="ORF">MBAV_006078</name>
</gene>
<evidence type="ECO:0000259" key="3">
    <source>
        <dbReference type="Pfam" id="PF20229"/>
    </source>
</evidence>
<dbReference type="Pfam" id="PF09828">
    <property type="entry name" value="ChrB_C"/>
    <property type="match status" value="1"/>
</dbReference>
<dbReference type="PATRIC" id="fig|29290.4.peg.8034"/>